<dbReference type="GO" id="GO:0033743">
    <property type="term" value="F:peptide-methionine (R)-S-oxide reductase activity"/>
    <property type="evidence" value="ECO:0007669"/>
    <property type="project" value="UniProtKB-EC"/>
</dbReference>
<evidence type="ECO:0000256" key="2">
    <source>
        <dbReference type="ARBA" id="ARBA00022723"/>
    </source>
</evidence>
<dbReference type="GO" id="GO:0030091">
    <property type="term" value="P:protein repair"/>
    <property type="evidence" value="ECO:0007669"/>
    <property type="project" value="InterPro"/>
</dbReference>
<dbReference type="Gene3D" id="2.170.150.20">
    <property type="entry name" value="Peptide methionine sulfoxide reductase"/>
    <property type="match status" value="1"/>
</dbReference>
<dbReference type="InterPro" id="IPR028427">
    <property type="entry name" value="Met_Sox_Rdtase_MsrB"/>
</dbReference>
<dbReference type="GO" id="GO:0006979">
    <property type="term" value="P:response to oxidative stress"/>
    <property type="evidence" value="ECO:0007669"/>
    <property type="project" value="InterPro"/>
</dbReference>
<dbReference type="AlphaFoldDB" id="A0A061AG84"/>
<dbReference type="GO" id="GO:0046872">
    <property type="term" value="F:metal ion binding"/>
    <property type="evidence" value="ECO:0007669"/>
    <property type="project" value="UniProtKB-KW"/>
</dbReference>
<dbReference type="InterPro" id="IPR002579">
    <property type="entry name" value="Met_Sox_Rdtase_MsrB_dom"/>
</dbReference>
<evidence type="ECO:0000256" key="1">
    <source>
        <dbReference type="ARBA" id="ARBA00007174"/>
    </source>
</evidence>
<comment type="similarity">
    <text evidence="1 5">Belongs to the MsrB Met sulfoxide reductase family.</text>
</comment>
<feature type="domain" description="MsrB" evidence="6">
    <location>
        <begin position="64"/>
        <end position="188"/>
    </location>
</feature>
<dbReference type="EC" id="1.8.4.12" evidence="5"/>
<dbReference type="OrthoDB" id="44061at2759"/>
<name>A0A061AG84_RHOTO</name>
<dbReference type="NCBIfam" id="TIGR00357">
    <property type="entry name" value="peptide-methionine (R)-S-oxide reductase MsrB"/>
    <property type="match status" value="1"/>
</dbReference>
<dbReference type="InterPro" id="IPR011057">
    <property type="entry name" value="Mss4-like_sf"/>
</dbReference>
<dbReference type="PANTHER" id="PTHR46081:SF8">
    <property type="entry name" value="PEPTIDE METHIONINE SULFOXIDE REDUCTASE 2"/>
    <property type="match status" value="1"/>
</dbReference>
<dbReference type="PROSITE" id="PS51790">
    <property type="entry name" value="MSRB"/>
    <property type="match status" value="1"/>
</dbReference>
<protein>
    <recommendedName>
        <fullName evidence="5">Peptide-methionine (R)-S-oxide reductase</fullName>
        <ecNumber evidence="5">1.8.4.12</ecNumber>
    </recommendedName>
</protein>
<dbReference type="SUPFAM" id="SSF51316">
    <property type="entry name" value="Mss4-like"/>
    <property type="match status" value="1"/>
</dbReference>
<evidence type="ECO:0000256" key="5">
    <source>
        <dbReference type="RuleBase" id="RU365044"/>
    </source>
</evidence>
<dbReference type="Pfam" id="PF01641">
    <property type="entry name" value="SelR"/>
    <property type="match status" value="1"/>
</dbReference>
<evidence type="ECO:0000256" key="4">
    <source>
        <dbReference type="ARBA" id="ARBA00023002"/>
    </source>
</evidence>
<organism evidence="7">
    <name type="scientific">Rhodotorula toruloides</name>
    <name type="common">Yeast</name>
    <name type="synonym">Rhodosporidium toruloides</name>
    <dbReference type="NCBI Taxonomy" id="5286"/>
    <lineage>
        <taxon>Eukaryota</taxon>
        <taxon>Fungi</taxon>
        <taxon>Dikarya</taxon>
        <taxon>Basidiomycota</taxon>
        <taxon>Pucciniomycotina</taxon>
        <taxon>Microbotryomycetes</taxon>
        <taxon>Sporidiobolales</taxon>
        <taxon>Sporidiobolaceae</taxon>
        <taxon>Rhodotorula</taxon>
    </lineage>
</organism>
<accession>A0A061AG84</accession>
<dbReference type="EMBL" id="LK052936">
    <property type="protein sequence ID" value="CDR36144.1"/>
    <property type="molecule type" value="Genomic_DNA"/>
</dbReference>
<proteinExistence type="inferred from homology"/>
<comment type="catalytic activity">
    <reaction evidence="5">
        <text>L-methionyl-[protein] + [thioredoxin]-disulfide + H2O = L-methionyl-(R)-S-oxide-[protein] + [thioredoxin]-dithiol</text>
        <dbReference type="Rhea" id="RHEA:24164"/>
        <dbReference type="Rhea" id="RHEA-COMP:10698"/>
        <dbReference type="Rhea" id="RHEA-COMP:10700"/>
        <dbReference type="Rhea" id="RHEA-COMP:12313"/>
        <dbReference type="Rhea" id="RHEA-COMP:12314"/>
        <dbReference type="ChEBI" id="CHEBI:15377"/>
        <dbReference type="ChEBI" id="CHEBI:16044"/>
        <dbReference type="ChEBI" id="CHEBI:29950"/>
        <dbReference type="ChEBI" id="CHEBI:45764"/>
        <dbReference type="ChEBI" id="CHEBI:50058"/>
        <dbReference type="EC" id="1.8.4.12"/>
    </reaction>
</comment>
<keyword evidence="3 5" id="KW-0862">Zinc</keyword>
<dbReference type="PANTHER" id="PTHR46081">
    <property type="entry name" value="PEPTIDE METHIONINE SULFOXIDE REDUCTASE 2"/>
    <property type="match status" value="1"/>
</dbReference>
<evidence type="ECO:0000259" key="6">
    <source>
        <dbReference type="PROSITE" id="PS51790"/>
    </source>
</evidence>
<keyword evidence="2 5" id="KW-0479">Metal-binding</keyword>
<comment type="cofactor">
    <cofactor evidence="5">
        <name>Zn(2+)</name>
        <dbReference type="ChEBI" id="CHEBI:29105"/>
    </cofactor>
    <text evidence="5">Binds 1 zinc ion per subunit.</text>
</comment>
<gene>
    <name evidence="7" type="ORF">RHTO0S_01e15236g</name>
</gene>
<reference evidence="7" key="1">
    <citation type="journal article" date="2014" name="Genome Announc.">
        <title>Draft genome sequence of Rhodosporidium toruloides CECT1137, an oleaginous yeast of biotechnological interest.</title>
        <authorList>
            <person name="Morin N."/>
            <person name="Calcas X."/>
            <person name="Devillers H."/>
            <person name="Durrens P."/>
            <person name="Sherman D.J."/>
            <person name="Nicaud J.-M."/>
            <person name="Neuveglise C."/>
        </authorList>
    </citation>
    <scope>NUCLEOTIDE SEQUENCE</scope>
    <source>
        <strain evidence="7">CECT1137</strain>
    </source>
</reference>
<evidence type="ECO:0000256" key="3">
    <source>
        <dbReference type="ARBA" id="ARBA00022833"/>
    </source>
</evidence>
<sequence length="202" mass="22229">MLARRATTLFSTLARSPRTAVLASTTVLASALLIANPSIRANLGSFHSFPLQMASKQYPTHLTEQEWRMKLSPEQFRILREKGTEMAGTGEYDKHYPGKGVYECAGCGQPLYTADTKFKSGCGWPAYFDAIPGAVDEHVDRSWGMERIEITCSGCGGHLGHIFKGEGYDTPTDARHCVNSVSIKFDLSKDMKYEGPTKKAKA</sequence>
<keyword evidence="4 5" id="KW-0560">Oxidoreductase</keyword>
<evidence type="ECO:0000313" key="7">
    <source>
        <dbReference type="EMBL" id="CDR36144.1"/>
    </source>
</evidence>